<comment type="caution">
    <text evidence="2">The sequence shown here is derived from an EMBL/GenBank/DDBJ whole genome shotgun (WGS) entry which is preliminary data.</text>
</comment>
<dbReference type="EMBL" id="BARW01012858">
    <property type="protein sequence ID" value="GAI73946.1"/>
    <property type="molecule type" value="Genomic_DNA"/>
</dbReference>
<feature type="transmembrane region" description="Helical" evidence="1">
    <location>
        <begin position="7"/>
        <end position="29"/>
    </location>
</feature>
<gene>
    <name evidence="2" type="ORF">S12H4_23958</name>
</gene>
<proteinExistence type="predicted"/>
<protein>
    <submittedName>
        <fullName evidence="2">Uncharacterized protein</fullName>
    </submittedName>
</protein>
<feature type="non-terminal residue" evidence="2">
    <location>
        <position position="176"/>
    </location>
</feature>
<sequence>MKKKGAGMVMTIMLVAVCGWVAIVVFVIKPDIGDGVALSVCGGAAIGLVIVWLMSSWWFKGIPMGKGPDPNRPTRDKEFDFGTIHRTGVCSYRYACAGEKLKAGTMLEASLAGRVLSGQGMTMGQELNELIYSDVRAARQVDKHGYGLLGWPTVNVKKGQLFWIQEPPMGAGFEKE</sequence>
<keyword evidence="1" id="KW-0472">Membrane</keyword>
<keyword evidence="1" id="KW-0812">Transmembrane</keyword>
<dbReference type="AlphaFoldDB" id="X1S472"/>
<feature type="transmembrane region" description="Helical" evidence="1">
    <location>
        <begin position="35"/>
        <end position="59"/>
    </location>
</feature>
<reference evidence="2" key="1">
    <citation type="journal article" date="2014" name="Front. Microbiol.">
        <title>High frequency of phylogenetically diverse reductive dehalogenase-homologous genes in deep subseafloor sedimentary metagenomes.</title>
        <authorList>
            <person name="Kawai M."/>
            <person name="Futagami T."/>
            <person name="Toyoda A."/>
            <person name="Takaki Y."/>
            <person name="Nishi S."/>
            <person name="Hori S."/>
            <person name="Arai W."/>
            <person name="Tsubouchi T."/>
            <person name="Morono Y."/>
            <person name="Uchiyama I."/>
            <person name="Ito T."/>
            <person name="Fujiyama A."/>
            <person name="Inagaki F."/>
            <person name="Takami H."/>
        </authorList>
    </citation>
    <scope>NUCLEOTIDE SEQUENCE</scope>
    <source>
        <strain evidence="2">Expedition CK06-06</strain>
    </source>
</reference>
<name>X1S472_9ZZZZ</name>
<evidence type="ECO:0000313" key="2">
    <source>
        <dbReference type="EMBL" id="GAI73946.1"/>
    </source>
</evidence>
<evidence type="ECO:0000256" key="1">
    <source>
        <dbReference type="SAM" id="Phobius"/>
    </source>
</evidence>
<keyword evidence="1" id="KW-1133">Transmembrane helix</keyword>
<organism evidence="2">
    <name type="scientific">marine sediment metagenome</name>
    <dbReference type="NCBI Taxonomy" id="412755"/>
    <lineage>
        <taxon>unclassified sequences</taxon>
        <taxon>metagenomes</taxon>
        <taxon>ecological metagenomes</taxon>
    </lineage>
</organism>
<accession>X1S472</accession>